<dbReference type="AlphaFoldDB" id="A0A7G3ZMR1"/>
<protein>
    <recommendedName>
        <fullName evidence="3">amidase</fullName>
        <ecNumber evidence="3">3.5.1.4</ecNumber>
    </recommendedName>
</protein>
<reference evidence="8 9" key="1">
    <citation type="submission" date="2020-06" db="EMBL/GenBank/DDBJ databases">
        <title>The yeast mating-type switching endonuclease HO is a domesticated member of an unorthodox homing genetic element family.</title>
        <authorList>
            <person name="Coughlan A.Y."/>
            <person name="Lombardi L."/>
            <person name="Braun-Galleani S."/>
            <person name="Martos A.R."/>
            <person name="Galeote V."/>
            <person name="Bigey F."/>
            <person name="Dequin S."/>
            <person name="Byrne K.P."/>
            <person name="Wolfe K.H."/>
        </authorList>
    </citation>
    <scope>NUCLEOTIDE SEQUENCE [LARGE SCALE GENOMIC DNA]</scope>
    <source>
        <strain evidence="8 9">CBS764</strain>
    </source>
</reference>
<comment type="similarity">
    <text evidence="2">Belongs to the amidase family.</text>
</comment>
<feature type="binding site" evidence="6">
    <location>
        <begin position="228"/>
        <end position="231"/>
    </location>
    <ligand>
        <name>substrate</name>
    </ligand>
</feature>
<sequence>MATSWKQKVEKKRSQLRSKISKQWLLDDITLEKLKSEKQRLNENLDLLCSNSENEITNSTILILRHKLSTRELTCVEITEAFCHRAALCHQVVNCLSEVMFEQALNSAKLLDDNRPEILPPLYGIPVSLKDQCNVEGIDTTMGYLGRAFSPKTRDEESYIVQLLRDQGAILYVKTTVPSSMMATDTVSNIFGATLNGLNQMFSPGGSSGGEGALIACRGSLLGLGTDIGGSIRIPSSYHGLYGLKPTHGRVPYLRVDNSFEGRELIPSVIGPLAKDLTDLRYFMSVIVNICKPWQEDVKCVPYHFDFKEHQLSRHYTVGFWFGDGVVTPPPSDIRALKICQDIVQRTPGFKAVKWQPPIELNKELHDIAMEVDIADAGVEIRQEFAASGEPMIDILRPMVLEQCHLPCSINHWWKLNKRAYDAKTAYRKYYNSFGADERPDIIITPLTLTPFRPGDMLKTTLRYVLFVNVLNFPSLSIPITAIDSKIDHLMDTTQAKCAEDEMVMRYWNELISSGDMDGFPVSLQAMSPTYDDDLVCKFGTWLTTELIRHHAQEVSNEI</sequence>
<dbReference type="KEGG" id="tgb:HG536_0H01720"/>
<evidence type="ECO:0000259" key="7">
    <source>
        <dbReference type="Pfam" id="PF01425"/>
    </source>
</evidence>
<evidence type="ECO:0000256" key="3">
    <source>
        <dbReference type="ARBA" id="ARBA00012922"/>
    </source>
</evidence>
<dbReference type="PANTHER" id="PTHR46072:SF11">
    <property type="entry name" value="AMIDASE-RELATED"/>
    <property type="match status" value="1"/>
</dbReference>
<feature type="binding site" evidence="6">
    <location>
        <position position="207"/>
    </location>
    <ligand>
        <name>substrate</name>
    </ligand>
</feature>
<dbReference type="InterPro" id="IPR036928">
    <property type="entry name" value="AS_sf"/>
</dbReference>
<dbReference type="InterPro" id="IPR023631">
    <property type="entry name" value="Amidase_dom"/>
</dbReference>
<dbReference type="InterPro" id="IPR020556">
    <property type="entry name" value="Amidase_CS"/>
</dbReference>
<feature type="active site" description="Charge relay system" evidence="5">
    <location>
        <position position="130"/>
    </location>
</feature>
<organism evidence="8 9">
    <name type="scientific">Torulaspora globosa</name>
    <dbReference type="NCBI Taxonomy" id="48254"/>
    <lineage>
        <taxon>Eukaryota</taxon>
        <taxon>Fungi</taxon>
        <taxon>Dikarya</taxon>
        <taxon>Ascomycota</taxon>
        <taxon>Saccharomycotina</taxon>
        <taxon>Saccharomycetes</taxon>
        <taxon>Saccharomycetales</taxon>
        <taxon>Saccharomycetaceae</taxon>
        <taxon>Torulaspora</taxon>
    </lineage>
</organism>
<dbReference type="OrthoDB" id="6428749at2759"/>
<keyword evidence="9" id="KW-1185">Reference proteome</keyword>
<feature type="binding site" evidence="6">
    <location>
        <position position="181"/>
    </location>
    <ligand>
        <name>substrate</name>
    </ligand>
</feature>
<evidence type="ECO:0000256" key="5">
    <source>
        <dbReference type="PIRSR" id="PIRSR001221-1"/>
    </source>
</evidence>
<feature type="domain" description="Amidase" evidence="7">
    <location>
        <begin position="77"/>
        <end position="537"/>
    </location>
</feature>
<dbReference type="Proteomes" id="UP000515788">
    <property type="component" value="Chromosome 8"/>
</dbReference>
<comment type="catalytic activity">
    <reaction evidence="1">
        <text>a monocarboxylic acid amide + H2O = a monocarboxylate + NH4(+)</text>
        <dbReference type="Rhea" id="RHEA:12020"/>
        <dbReference type="ChEBI" id="CHEBI:15377"/>
        <dbReference type="ChEBI" id="CHEBI:28938"/>
        <dbReference type="ChEBI" id="CHEBI:35757"/>
        <dbReference type="ChEBI" id="CHEBI:83628"/>
        <dbReference type="EC" id="3.5.1.4"/>
    </reaction>
</comment>
<feature type="active site" description="Charge relay system" evidence="5">
    <location>
        <position position="207"/>
    </location>
</feature>
<accession>A0A7G3ZMR1</accession>
<name>A0A7G3ZMR1_9SACH</name>
<dbReference type="RefSeq" id="XP_037141471.1">
    <property type="nucleotide sequence ID" value="XM_037285575.1"/>
</dbReference>
<evidence type="ECO:0000256" key="4">
    <source>
        <dbReference type="ARBA" id="ARBA00022801"/>
    </source>
</evidence>
<evidence type="ECO:0000256" key="2">
    <source>
        <dbReference type="ARBA" id="ARBA00009199"/>
    </source>
</evidence>
<dbReference type="PROSITE" id="PS00571">
    <property type="entry name" value="AMIDASES"/>
    <property type="match status" value="1"/>
</dbReference>
<dbReference type="GO" id="GO:0004040">
    <property type="term" value="F:amidase activity"/>
    <property type="evidence" value="ECO:0007669"/>
    <property type="project" value="UniProtKB-EC"/>
</dbReference>
<proteinExistence type="inferred from homology"/>
<dbReference type="PANTHER" id="PTHR46072">
    <property type="entry name" value="AMIDASE-RELATED-RELATED"/>
    <property type="match status" value="1"/>
</dbReference>
<dbReference type="GeneID" id="59328063"/>
<dbReference type="Pfam" id="PF01425">
    <property type="entry name" value="Amidase"/>
    <property type="match status" value="1"/>
</dbReference>
<feature type="active site" description="Acyl-ester intermediate" evidence="5">
    <location>
        <position position="231"/>
    </location>
</feature>
<evidence type="ECO:0000313" key="8">
    <source>
        <dbReference type="EMBL" id="QLL34797.1"/>
    </source>
</evidence>
<evidence type="ECO:0000313" key="9">
    <source>
        <dbReference type="Proteomes" id="UP000515788"/>
    </source>
</evidence>
<dbReference type="EMBL" id="CP059253">
    <property type="protein sequence ID" value="QLL34797.1"/>
    <property type="molecule type" value="Genomic_DNA"/>
</dbReference>
<evidence type="ECO:0000256" key="6">
    <source>
        <dbReference type="PIRSR" id="PIRSR001221-2"/>
    </source>
</evidence>
<keyword evidence="4" id="KW-0378">Hydrolase</keyword>
<dbReference type="PIRSF" id="PIRSF001221">
    <property type="entry name" value="Amidase_fungi"/>
    <property type="match status" value="1"/>
</dbReference>
<evidence type="ECO:0000256" key="1">
    <source>
        <dbReference type="ARBA" id="ARBA00001311"/>
    </source>
</evidence>
<dbReference type="EC" id="3.5.1.4" evidence="3"/>
<gene>
    <name evidence="8" type="ORF">HG536_0H01720</name>
</gene>
<dbReference type="Gene3D" id="3.90.1300.10">
    <property type="entry name" value="Amidase signature (AS) domain"/>
    <property type="match status" value="1"/>
</dbReference>
<dbReference type="SUPFAM" id="SSF75304">
    <property type="entry name" value="Amidase signature (AS) enzymes"/>
    <property type="match status" value="1"/>
</dbReference>